<dbReference type="PROSITE" id="PS51257">
    <property type="entry name" value="PROKAR_LIPOPROTEIN"/>
    <property type="match status" value="1"/>
</dbReference>
<dbReference type="EMBL" id="JASCXX010000008">
    <property type="protein sequence ID" value="MDI6449133.1"/>
    <property type="molecule type" value="Genomic_DNA"/>
</dbReference>
<evidence type="ECO:0000259" key="1">
    <source>
        <dbReference type="Pfam" id="PF12275"/>
    </source>
</evidence>
<keyword evidence="3" id="KW-1185">Reference proteome</keyword>
<protein>
    <submittedName>
        <fullName evidence="2">DUF3616 domain-containing protein</fullName>
    </submittedName>
</protein>
<name>A0AAW6U005_9BACT</name>
<dbReference type="InterPro" id="IPR022060">
    <property type="entry name" value="DUF3616"/>
</dbReference>
<comment type="caution">
    <text evidence="2">The sequence shown here is derived from an EMBL/GenBank/DDBJ whole genome shotgun (WGS) entry which is preliminary data.</text>
</comment>
<reference evidence="2" key="1">
    <citation type="submission" date="2023-05" db="EMBL/GenBank/DDBJ databases">
        <title>Anaerotaeda fermentans gen. nov., sp. nov., a novel anaerobic planctomycete of the new family within the order Sedimentisphaerales isolated from Taman Peninsula, Russia.</title>
        <authorList>
            <person name="Khomyakova M.A."/>
            <person name="Merkel A.Y."/>
            <person name="Slobodkin A.I."/>
        </authorList>
    </citation>
    <scope>NUCLEOTIDE SEQUENCE</scope>
    <source>
        <strain evidence="2">M17dextr</strain>
    </source>
</reference>
<evidence type="ECO:0000313" key="3">
    <source>
        <dbReference type="Proteomes" id="UP001431776"/>
    </source>
</evidence>
<gene>
    <name evidence="2" type="ORF">QJ522_08760</name>
</gene>
<dbReference type="Proteomes" id="UP001431776">
    <property type="component" value="Unassembled WGS sequence"/>
</dbReference>
<dbReference type="AlphaFoldDB" id="A0AAW6U005"/>
<sequence length="344" mass="35856">MKPGNGMGCRALIALVGVCGLLLTGSGCAEKEPASDVATGAPGRVEFVESFSFRGSVLEDKDLSGIACISPTRCLIGADEGAAAQVVALSREGRTLRVLATVPLLGSSEEMDIEAIAAEGDGYYVAGSHGVAKNSGVRQPSRYTICRLRVDPTTGLPAGGSAAVTVGSLTAILENDATLGPHFASPLQQKGVNIEGLAVREGRLFVGLRNPNLEGYAFVVEVAADDVFAKVTQPAYTLHRLKLGRGLGIREIVAAREGFLLIAGNAGSEPSNAYPQAVDYEKGRGYTLFRWSGVGRDVEKIGPIPNPPGKAEAMTILDESPDHTTVLVLFDGPKGGAPSVYRLH</sequence>
<accession>A0AAW6U005</accession>
<organism evidence="2 3">
    <name type="scientific">Anaerobaca lacustris</name>
    <dbReference type="NCBI Taxonomy" id="3044600"/>
    <lineage>
        <taxon>Bacteria</taxon>
        <taxon>Pseudomonadati</taxon>
        <taxon>Planctomycetota</taxon>
        <taxon>Phycisphaerae</taxon>
        <taxon>Sedimentisphaerales</taxon>
        <taxon>Anaerobacaceae</taxon>
        <taxon>Anaerobaca</taxon>
    </lineage>
</organism>
<evidence type="ECO:0000313" key="2">
    <source>
        <dbReference type="EMBL" id="MDI6449133.1"/>
    </source>
</evidence>
<dbReference type="Pfam" id="PF12275">
    <property type="entry name" value="DUF3616"/>
    <property type="match status" value="1"/>
</dbReference>
<dbReference type="RefSeq" id="WP_349244539.1">
    <property type="nucleotide sequence ID" value="NZ_JASCXX010000008.1"/>
</dbReference>
<proteinExistence type="predicted"/>
<feature type="domain" description="DUF3616" evidence="1">
    <location>
        <begin position="168"/>
        <end position="334"/>
    </location>
</feature>